<protein>
    <submittedName>
        <fullName evidence="1">Uncharacterized protein</fullName>
    </submittedName>
</protein>
<gene>
    <name evidence="1" type="ORF">GGI18_002627</name>
</gene>
<keyword evidence="2" id="KW-1185">Reference proteome</keyword>
<evidence type="ECO:0000313" key="1">
    <source>
        <dbReference type="EMBL" id="KAJ2789040.1"/>
    </source>
</evidence>
<sequence>MQSSNLDDSANYPWLRQQRQGTAADTSQASDRARSNGDSYDTANALGIVATAPMPSLHSKQHVVGTPDSMVLDRMLELESVIATVKSSLDNHASSYYSVASQIADLMSCIHRRTLHAGCMLRLAFSGAAGCHFGYILRHKGAFLKCSREAACGKAPLLLFVGSHVLGQASQKA</sequence>
<dbReference type="EMBL" id="JANBUK010000688">
    <property type="protein sequence ID" value="KAJ2789040.1"/>
    <property type="molecule type" value="Genomic_DNA"/>
</dbReference>
<name>A0ACC1KFR4_9FUNG</name>
<reference evidence="1" key="1">
    <citation type="submission" date="2022-07" db="EMBL/GenBank/DDBJ databases">
        <title>Phylogenomic reconstructions and comparative analyses of Kickxellomycotina fungi.</title>
        <authorList>
            <person name="Reynolds N.K."/>
            <person name="Stajich J.E."/>
            <person name="Barry K."/>
            <person name="Grigoriev I.V."/>
            <person name="Crous P."/>
            <person name="Smith M.E."/>
        </authorList>
    </citation>
    <scope>NUCLEOTIDE SEQUENCE</scope>
    <source>
        <strain evidence="1">BCRC 34191</strain>
    </source>
</reference>
<evidence type="ECO:0000313" key="2">
    <source>
        <dbReference type="Proteomes" id="UP001140066"/>
    </source>
</evidence>
<organism evidence="1 2">
    <name type="scientific">Coemansia linderi</name>
    <dbReference type="NCBI Taxonomy" id="2663919"/>
    <lineage>
        <taxon>Eukaryota</taxon>
        <taxon>Fungi</taxon>
        <taxon>Fungi incertae sedis</taxon>
        <taxon>Zoopagomycota</taxon>
        <taxon>Kickxellomycotina</taxon>
        <taxon>Kickxellomycetes</taxon>
        <taxon>Kickxellales</taxon>
        <taxon>Kickxellaceae</taxon>
        <taxon>Coemansia</taxon>
    </lineage>
</organism>
<comment type="caution">
    <text evidence="1">The sequence shown here is derived from an EMBL/GenBank/DDBJ whole genome shotgun (WGS) entry which is preliminary data.</text>
</comment>
<proteinExistence type="predicted"/>
<dbReference type="Proteomes" id="UP001140066">
    <property type="component" value="Unassembled WGS sequence"/>
</dbReference>
<accession>A0ACC1KFR4</accession>